<protein>
    <submittedName>
        <fullName evidence="8">TolC family protein</fullName>
    </submittedName>
</protein>
<dbReference type="Proteomes" id="UP001163821">
    <property type="component" value="Unassembled WGS sequence"/>
</dbReference>
<keyword evidence="7" id="KW-0998">Cell outer membrane</keyword>
<proteinExistence type="inferred from homology"/>
<gene>
    <name evidence="8" type="ORF">N2K84_17805</name>
</gene>
<keyword evidence="6" id="KW-0472">Membrane</keyword>
<comment type="similarity">
    <text evidence="2">Belongs to the outer membrane factor (OMF) (TC 1.B.17) family.</text>
</comment>
<dbReference type="RefSeq" id="WP_282593190.1">
    <property type="nucleotide sequence ID" value="NZ_JAPAAF010000043.1"/>
</dbReference>
<dbReference type="Pfam" id="PF02321">
    <property type="entry name" value="OEP"/>
    <property type="match status" value="2"/>
</dbReference>
<dbReference type="Gene3D" id="1.20.1600.10">
    <property type="entry name" value="Outer membrane efflux proteins (OEP)"/>
    <property type="match status" value="1"/>
</dbReference>
<dbReference type="GO" id="GO:0009279">
    <property type="term" value="C:cell outer membrane"/>
    <property type="evidence" value="ECO:0007669"/>
    <property type="project" value="UniProtKB-SubCell"/>
</dbReference>
<dbReference type="PANTHER" id="PTHR30026:SF5">
    <property type="entry name" value="ABC-TYPE EFFLUX SYSTEM SECRETIN COMPONENT"/>
    <property type="match status" value="1"/>
</dbReference>
<evidence type="ECO:0000256" key="5">
    <source>
        <dbReference type="ARBA" id="ARBA00022692"/>
    </source>
</evidence>
<dbReference type="GO" id="GO:0015288">
    <property type="term" value="F:porin activity"/>
    <property type="evidence" value="ECO:0007669"/>
    <property type="project" value="TreeGrafter"/>
</dbReference>
<keyword evidence="3" id="KW-0813">Transport</keyword>
<evidence type="ECO:0000256" key="4">
    <source>
        <dbReference type="ARBA" id="ARBA00022452"/>
    </source>
</evidence>
<comment type="subcellular location">
    <subcellularLocation>
        <location evidence="1">Cell outer membrane</location>
    </subcellularLocation>
</comment>
<evidence type="ECO:0000256" key="7">
    <source>
        <dbReference type="ARBA" id="ARBA00023237"/>
    </source>
</evidence>
<sequence>MKTRQKQGILPLLLALLTVSMAVVGQEPSLLLTFDQAMQQMLKQNPALLRQKEEIRQKEFELKSKKGYRLPTVTLNAQAMAMSDPLHLDLTPVGEAIAPLYETLGTYGVFSGVPNPDPATNGVMPPLPDAISTQAVRGQLLEAGEHIKNADWDQTIQKEEFALVSATFSLPIFAGGKINGANKAANAQLHISQEELRHTQGLLLTELVTRYYGLALGLQVVDLRREMLASMENHFSDAQKLFDNGMIARVELLHAEVARNEADREFKKAKRYVEILRTALNATLANDSVQEIIPASNLFINPEINGLASWIDKAKELNPQLNQIQQKKELADIKHTIEKNEYLPSIAALGNYNLLDKDFSPYMPDWTVGVGMRWTLFNGMTRKNNLRASETLHNQVAYAEQKANDDLKAYLVKLFHELQMQIEQKNELETTLELATEYQSSATKAFKEGFATSTTVVEANTKVMAVKTQRLNVMFQYDVALAYFLQTAGVPDQFVLYAKNENVITGSL</sequence>
<comment type="caution">
    <text evidence="8">The sequence shown here is derived from an EMBL/GenBank/DDBJ whole genome shotgun (WGS) entry which is preliminary data.</text>
</comment>
<dbReference type="InterPro" id="IPR051906">
    <property type="entry name" value="TolC-like"/>
</dbReference>
<evidence type="ECO:0000256" key="1">
    <source>
        <dbReference type="ARBA" id="ARBA00004442"/>
    </source>
</evidence>
<name>A0AA41YD89_9BACT</name>
<evidence type="ECO:0000256" key="6">
    <source>
        <dbReference type="ARBA" id="ARBA00023136"/>
    </source>
</evidence>
<organism evidence="8 9">
    <name type="scientific">Gaoshiqia sediminis</name>
    <dbReference type="NCBI Taxonomy" id="2986998"/>
    <lineage>
        <taxon>Bacteria</taxon>
        <taxon>Pseudomonadati</taxon>
        <taxon>Bacteroidota</taxon>
        <taxon>Bacteroidia</taxon>
        <taxon>Marinilabiliales</taxon>
        <taxon>Prolixibacteraceae</taxon>
        <taxon>Gaoshiqia</taxon>
    </lineage>
</organism>
<dbReference type="AlphaFoldDB" id="A0AA41YD89"/>
<keyword evidence="5" id="KW-0812">Transmembrane</keyword>
<accession>A0AA41YD89</accession>
<evidence type="ECO:0000256" key="3">
    <source>
        <dbReference type="ARBA" id="ARBA00022448"/>
    </source>
</evidence>
<reference evidence="8" key="1">
    <citation type="submission" date="2022-10" db="EMBL/GenBank/DDBJ databases">
        <title>Gaoshiqiia sediminis gen. nov., sp. nov., isolated from coastal sediment.</title>
        <authorList>
            <person name="Yu W.X."/>
            <person name="Mu D.S."/>
            <person name="Du J.Z."/>
            <person name="Liang Y.Q."/>
        </authorList>
    </citation>
    <scope>NUCLEOTIDE SEQUENCE</scope>
    <source>
        <strain evidence="8">A06</strain>
    </source>
</reference>
<dbReference type="EMBL" id="JAPAAF010000043">
    <property type="protein sequence ID" value="MCW0484598.1"/>
    <property type="molecule type" value="Genomic_DNA"/>
</dbReference>
<dbReference type="SUPFAM" id="SSF56954">
    <property type="entry name" value="Outer membrane efflux proteins (OEP)"/>
    <property type="match status" value="1"/>
</dbReference>
<keyword evidence="9" id="KW-1185">Reference proteome</keyword>
<dbReference type="InterPro" id="IPR003423">
    <property type="entry name" value="OMP_efflux"/>
</dbReference>
<evidence type="ECO:0000256" key="2">
    <source>
        <dbReference type="ARBA" id="ARBA00007613"/>
    </source>
</evidence>
<keyword evidence="4" id="KW-1134">Transmembrane beta strand</keyword>
<evidence type="ECO:0000313" key="8">
    <source>
        <dbReference type="EMBL" id="MCW0484598.1"/>
    </source>
</evidence>
<evidence type="ECO:0000313" key="9">
    <source>
        <dbReference type="Proteomes" id="UP001163821"/>
    </source>
</evidence>
<dbReference type="PANTHER" id="PTHR30026">
    <property type="entry name" value="OUTER MEMBRANE PROTEIN TOLC"/>
    <property type="match status" value="1"/>
</dbReference>
<dbReference type="GO" id="GO:0015562">
    <property type="term" value="F:efflux transmembrane transporter activity"/>
    <property type="evidence" value="ECO:0007669"/>
    <property type="project" value="InterPro"/>
</dbReference>
<dbReference type="GO" id="GO:1990281">
    <property type="term" value="C:efflux pump complex"/>
    <property type="evidence" value="ECO:0007669"/>
    <property type="project" value="TreeGrafter"/>
</dbReference>